<feature type="compositionally biased region" description="Gly residues" evidence="1">
    <location>
        <begin position="176"/>
        <end position="185"/>
    </location>
</feature>
<feature type="region of interest" description="Disordered" evidence="1">
    <location>
        <begin position="125"/>
        <end position="147"/>
    </location>
</feature>
<feature type="compositionally biased region" description="Basic residues" evidence="1">
    <location>
        <begin position="192"/>
        <end position="205"/>
    </location>
</feature>
<dbReference type="EMBL" id="JADDIV010000002">
    <property type="protein sequence ID" value="MBE7367135.1"/>
    <property type="molecule type" value="Genomic_DNA"/>
</dbReference>
<feature type="region of interest" description="Disordered" evidence="1">
    <location>
        <begin position="258"/>
        <end position="324"/>
    </location>
</feature>
<organism evidence="3 4">
    <name type="scientific">Ramlibacter pallidus</name>
    <dbReference type="NCBI Taxonomy" id="2780087"/>
    <lineage>
        <taxon>Bacteria</taxon>
        <taxon>Pseudomonadati</taxon>
        <taxon>Pseudomonadota</taxon>
        <taxon>Betaproteobacteria</taxon>
        <taxon>Burkholderiales</taxon>
        <taxon>Comamonadaceae</taxon>
        <taxon>Ramlibacter</taxon>
    </lineage>
</organism>
<name>A0ABR9S0U5_9BURK</name>
<feature type="signal peptide" evidence="2">
    <location>
        <begin position="1"/>
        <end position="23"/>
    </location>
</feature>
<evidence type="ECO:0000256" key="2">
    <source>
        <dbReference type="SAM" id="SignalP"/>
    </source>
</evidence>
<sequence>MLPVTPVPRIACAFLIACTTAMASAQVVIGGPLNKYEELAPAFRSLPDKGDVGKLRDALRAAGDLTLNRTVLVIGAADQPPQTVHLTARALKLEGSTIVTNGHKLVIHAEQVVADGASKVVAVADDAPRKQPPGPAGSRAPDGRGGRAAGEVELYMLKPVEGRLVLDLEGQDGQDGADGGKGADGAAGAKGRSSKVKHGFCKRGAKPGGPGGDGAPGGHGGNGGDGGAGGLLNVVFYNAPVHVDRLVYDVDAGAPGRKGEAGAGGKGGPGGPRGSNRSPCSWNSPDPGNGPRGRDASAGQSGQDGKAGAAGRFQAQRIDLPSPG</sequence>
<evidence type="ECO:0000313" key="3">
    <source>
        <dbReference type="EMBL" id="MBE7367135.1"/>
    </source>
</evidence>
<keyword evidence="2" id="KW-0732">Signal</keyword>
<feature type="compositionally biased region" description="Gly residues" evidence="1">
    <location>
        <begin position="261"/>
        <end position="273"/>
    </location>
</feature>
<reference evidence="3 4" key="1">
    <citation type="submission" date="2020-10" db="EMBL/GenBank/DDBJ databases">
        <title>Ramlibacter sp. HM2 16S ribosomal RNA gene Genome sequencing and assembly.</title>
        <authorList>
            <person name="Kang M."/>
        </authorList>
    </citation>
    <scope>NUCLEOTIDE SEQUENCE [LARGE SCALE GENOMIC DNA]</scope>
    <source>
        <strain evidence="3 4">HM2</strain>
    </source>
</reference>
<evidence type="ECO:0008006" key="5">
    <source>
        <dbReference type="Google" id="ProtNLM"/>
    </source>
</evidence>
<dbReference type="Proteomes" id="UP000806285">
    <property type="component" value="Unassembled WGS sequence"/>
</dbReference>
<proteinExistence type="predicted"/>
<feature type="compositionally biased region" description="Gly residues" evidence="1">
    <location>
        <begin position="206"/>
        <end position="222"/>
    </location>
</feature>
<feature type="region of interest" description="Disordered" evidence="1">
    <location>
        <begin position="170"/>
        <end position="222"/>
    </location>
</feature>
<protein>
    <recommendedName>
        <fullName evidence="5">Collagen-like protein</fullName>
    </recommendedName>
</protein>
<keyword evidence="4" id="KW-1185">Reference proteome</keyword>
<evidence type="ECO:0000256" key="1">
    <source>
        <dbReference type="SAM" id="MobiDB-lite"/>
    </source>
</evidence>
<accession>A0ABR9S0U5</accession>
<evidence type="ECO:0000313" key="4">
    <source>
        <dbReference type="Proteomes" id="UP000806285"/>
    </source>
</evidence>
<gene>
    <name evidence="3" type="ORF">IM787_06145</name>
</gene>
<comment type="caution">
    <text evidence="3">The sequence shown here is derived from an EMBL/GenBank/DDBJ whole genome shotgun (WGS) entry which is preliminary data.</text>
</comment>
<feature type="chain" id="PRO_5045955364" description="Collagen-like protein" evidence="2">
    <location>
        <begin position="24"/>
        <end position="324"/>
    </location>
</feature>
<feature type="compositionally biased region" description="Polar residues" evidence="1">
    <location>
        <begin position="275"/>
        <end position="286"/>
    </location>
</feature>
<dbReference type="RefSeq" id="WP_193675762.1">
    <property type="nucleotide sequence ID" value="NZ_JADDIV010000002.1"/>
</dbReference>